<keyword evidence="11" id="KW-1185">Reference proteome</keyword>
<evidence type="ECO:0000256" key="7">
    <source>
        <dbReference type="ARBA" id="ARBA00023163"/>
    </source>
</evidence>
<evidence type="ECO:0008006" key="12">
    <source>
        <dbReference type="Google" id="ProtNLM"/>
    </source>
</evidence>
<keyword evidence="6" id="KW-0805">Transcription regulation</keyword>
<keyword evidence="5" id="KW-0862">Zinc</keyword>
<keyword evidence="4" id="KW-0863">Zinc-finger</keyword>
<reference evidence="10 11" key="1">
    <citation type="journal article" date="2020" name="Nature">
        <title>Six reference-quality genomes reveal evolution of bat adaptations.</title>
        <authorList>
            <person name="Jebb D."/>
            <person name="Huang Z."/>
            <person name="Pippel M."/>
            <person name="Hughes G.M."/>
            <person name="Lavrichenko K."/>
            <person name="Devanna P."/>
            <person name="Winkler S."/>
            <person name="Jermiin L.S."/>
            <person name="Skirmuntt E.C."/>
            <person name="Katzourakis A."/>
            <person name="Burkitt-Gray L."/>
            <person name="Ray D.A."/>
            <person name="Sullivan K.A.M."/>
            <person name="Roscito J.G."/>
            <person name="Kirilenko B.M."/>
            <person name="Davalos L.M."/>
            <person name="Corthals A.P."/>
            <person name="Power M.L."/>
            <person name="Jones G."/>
            <person name="Ransome R.D."/>
            <person name="Dechmann D.K.N."/>
            <person name="Locatelli A.G."/>
            <person name="Puechmaille S.J."/>
            <person name="Fedrigo O."/>
            <person name="Jarvis E.D."/>
            <person name="Hiller M."/>
            <person name="Vernes S.C."/>
            <person name="Myers E.W."/>
            <person name="Teeling E.C."/>
        </authorList>
    </citation>
    <scope>NUCLEOTIDE SEQUENCE [LARGE SCALE GENOMIC DNA]</scope>
    <source>
        <strain evidence="10">MMyoMyo1</strain>
        <tissue evidence="10">Flight muscle</tissue>
    </source>
</reference>
<dbReference type="GO" id="GO:0000981">
    <property type="term" value="F:DNA-binding transcription factor activity, RNA polymerase II-specific"/>
    <property type="evidence" value="ECO:0007669"/>
    <property type="project" value="TreeGrafter"/>
</dbReference>
<evidence type="ECO:0000256" key="3">
    <source>
        <dbReference type="ARBA" id="ARBA00022737"/>
    </source>
</evidence>
<comment type="caution">
    <text evidence="10">The sequence shown here is derived from an EMBL/GenBank/DDBJ whole genome shotgun (WGS) entry which is preliminary data.</text>
</comment>
<dbReference type="GO" id="GO:0008270">
    <property type="term" value="F:zinc ion binding"/>
    <property type="evidence" value="ECO:0007669"/>
    <property type="project" value="UniProtKB-KW"/>
</dbReference>
<dbReference type="PANTHER" id="PTHR23233:SF19">
    <property type="entry name" value="SAL-LIKE PROTEIN 4"/>
    <property type="match status" value="1"/>
</dbReference>
<keyword evidence="7" id="KW-0804">Transcription</keyword>
<feature type="compositionally biased region" description="Low complexity" evidence="9">
    <location>
        <begin position="133"/>
        <end position="151"/>
    </location>
</feature>
<feature type="region of interest" description="Disordered" evidence="9">
    <location>
        <begin position="102"/>
        <end position="170"/>
    </location>
</feature>
<evidence type="ECO:0000256" key="4">
    <source>
        <dbReference type="ARBA" id="ARBA00022771"/>
    </source>
</evidence>
<dbReference type="InterPro" id="IPR051565">
    <property type="entry name" value="Sal_C2H2-zinc-finger"/>
</dbReference>
<evidence type="ECO:0000256" key="1">
    <source>
        <dbReference type="ARBA" id="ARBA00004123"/>
    </source>
</evidence>
<evidence type="ECO:0000256" key="2">
    <source>
        <dbReference type="ARBA" id="ARBA00022723"/>
    </source>
</evidence>
<dbReference type="AlphaFoldDB" id="A0A7J8ALT6"/>
<proteinExistence type="predicted"/>
<evidence type="ECO:0000313" key="11">
    <source>
        <dbReference type="Proteomes" id="UP000527355"/>
    </source>
</evidence>
<keyword evidence="8" id="KW-0539">Nucleus</keyword>
<accession>A0A7J8ALT6</accession>
<dbReference type="GO" id="GO:0000978">
    <property type="term" value="F:RNA polymerase II cis-regulatory region sequence-specific DNA binding"/>
    <property type="evidence" value="ECO:0007669"/>
    <property type="project" value="TreeGrafter"/>
</dbReference>
<evidence type="ECO:0000256" key="6">
    <source>
        <dbReference type="ARBA" id="ARBA00023015"/>
    </source>
</evidence>
<evidence type="ECO:0000256" key="5">
    <source>
        <dbReference type="ARBA" id="ARBA00022833"/>
    </source>
</evidence>
<evidence type="ECO:0000256" key="9">
    <source>
        <dbReference type="SAM" id="MobiDB-lite"/>
    </source>
</evidence>
<comment type="subcellular location">
    <subcellularLocation>
        <location evidence="1">Nucleus</location>
    </subcellularLocation>
</comment>
<dbReference type="Proteomes" id="UP000527355">
    <property type="component" value="Unassembled WGS sequence"/>
</dbReference>
<dbReference type="PANTHER" id="PTHR23233">
    <property type="entry name" value="SAL-LIKE PROTEIN"/>
    <property type="match status" value="1"/>
</dbReference>
<evidence type="ECO:0000256" key="8">
    <source>
        <dbReference type="ARBA" id="ARBA00023242"/>
    </source>
</evidence>
<keyword evidence="2" id="KW-0479">Metal-binding</keyword>
<protein>
    <recommendedName>
        <fullName evidence="12">Sal-like protein 4</fullName>
    </recommendedName>
</protein>
<dbReference type="VEuPathDB" id="HostDB:GeneID_118662499"/>
<sequence>MLAPCPGTSKRNPSTSTWRKTRQAAAATARLEFAAPATEAPVMGEPGASVNSPGTGDDTNGDRAAVKMPRQEETHICEKCCGEFFSISEFLEHKENCTKHPPVLIMNHSAGPMPSEDFSRQAEPPATQSKHLGQSQGDGSSSGDMEEGSQGRSPSCTERRGPPCHPQPGT</sequence>
<name>A0A7J8ALT6_MYOMY</name>
<feature type="region of interest" description="Disordered" evidence="9">
    <location>
        <begin position="1"/>
        <end position="67"/>
    </location>
</feature>
<dbReference type="GO" id="GO:0005634">
    <property type="term" value="C:nucleus"/>
    <property type="evidence" value="ECO:0007669"/>
    <property type="project" value="UniProtKB-SubCell"/>
</dbReference>
<organism evidence="10 11">
    <name type="scientific">Myotis myotis</name>
    <name type="common">Greater mouse-eared bat</name>
    <name type="synonym">Vespertilio myotis</name>
    <dbReference type="NCBI Taxonomy" id="51298"/>
    <lineage>
        <taxon>Eukaryota</taxon>
        <taxon>Metazoa</taxon>
        <taxon>Chordata</taxon>
        <taxon>Craniata</taxon>
        <taxon>Vertebrata</taxon>
        <taxon>Euteleostomi</taxon>
        <taxon>Mammalia</taxon>
        <taxon>Eutheria</taxon>
        <taxon>Laurasiatheria</taxon>
        <taxon>Chiroptera</taxon>
        <taxon>Yangochiroptera</taxon>
        <taxon>Vespertilionidae</taxon>
        <taxon>Myotis</taxon>
    </lineage>
</organism>
<gene>
    <name evidence="10" type="ORF">mMyoMyo1_007930</name>
</gene>
<feature type="compositionally biased region" description="Low complexity" evidence="9">
    <location>
        <begin position="23"/>
        <end position="38"/>
    </location>
</feature>
<keyword evidence="3" id="KW-0677">Repeat</keyword>
<dbReference type="EMBL" id="JABWUV010000001">
    <property type="protein sequence ID" value="KAF6387432.1"/>
    <property type="molecule type" value="Genomic_DNA"/>
</dbReference>
<feature type="compositionally biased region" description="Polar residues" evidence="9">
    <location>
        <begin position="49"/>
        <end position="58"/>
    </location>
</feature>
<evidence type="ECO:0000313" key="10">
    <source>
        <dbReference type="EMBL" id="KAF6387432.1"/>
    </source>
</evidence>